<dbReference type="KEGG" id="mind:mvi_18570"/>
<protein>
    <submittedName>
        <fullName evidence="2">Uncharacterized protein</fullName>
    </submittedName>
</protein>
<accession>A0A8H8WS52</accession>
<name>A0A8H8WS52_9HYPH</name>
<dbReference type="Proteomes" id="UP000663508">
    <property type="component" value="Chromosome"/>
</dbReference>
<dbReference type="EMBL" id="AP024145">
    <property type="protein sequence ID" value="BCM83396.1"/>
    <property type="molecule type" value="Genomic_DNA"/>
</dbReference>
<evidence type="ECO:0000313" key="2">
    <source>
        <dbReference type="EMBL" id="BCM83396.1"/>
    </source>
</evidence>
<feature type="compositionally biased region" description="Basic and acidic residues" evidence="1">
    <location>
        <begin position="99"/>
        <end position="110"/>
    </location>
</feature>
<organism evidence="2 3">
    <name type="scientific">Methylobacterium indicum</name>
    <dbReference type="NCBI Taxonomy" id="1775910"/>
    <lineage>
        <taxon>Bacteria</taxon>
        <taxon>Pseudomonadati</taxon>
        <taxon>Pseudomonadota</taxon>
        <taxon>Alphaproteobacteria</taxon>
        <taxon>Hyphomicrobiales</taxon>
        <taxon>Methylobacteriaceae</taxon>
        <taxon>Methylobacterium</taxon>
    </lineage>
</organism>
<dbReference type="AlphaFoldDB" id="A0A8H8WS52"/>
<evidence type="ECO:0000313" key="3">
    <source>
        <dbReference type="Proteomes" id="UP000663508"/>
    </source>
</evidence>
<feature type="region of interest" description="Disordered" evidence="1">
    <location>
        <begin position="80"/>
        <end position="110"/>
    </location>
</feature>
<sequence length="110" mass="11473">MWYCGSVSSSGAVATIGTASLLGSSLRDTGRGVTGIWARSRDSGRGARTAAGAEPAAIRGSDPTLERKWAIVRRAPGGSCDRAGSDFGQVRRKQKARPPHGDRAFRSITG</sequence>
<gene>
    <name evidence="2" type="ORF">mvi_18570</name>
</gene>
<evidence type="ECO:0000256" key="1">
    <source>
        <dbReference type="SAM" id="MobiDB-lite"/>
    </source>
</evidence>
<reference evidence="2" key="1">
    <citation type="submission" date="2020-11" db="EMBL/GenBank/DDBJ databases">
        <title>Complete genome sequence of a novel pathogenic Methylobacterium strain isolated from rice in Vietnam.</title>
        <authorList>
            <person name="Lai K."/>
            <person name="Okazaki S."/>
            <person name="Higashi K."/>
            <person name="Mori H."/>
            <person name="Toyoda A."/>
            <person name="Kurokawa K."/>
        </authorList>
    </citation>
    <scope>NUCLEOTIDE SEQUENCE</scope>
    <source>
        <strain evidence="2">VL1</strain>
    </source>
</reference>
<proteinExistence type="predicted"/>